<dbReference type="InterPro" id="IPR029063">
    <property type="entry name" value="SAM-dependent_MTases_sf"/>
</dbReference>
<dbReference type="InterPro" id="IPR013216">
    <property type="entry name" value="Methyltransf_11"/>
</dbReference>
<sequence length="249" mass="28284">MSMLSNPYADNDDVARLYPHVRPGYPRDLVQSLIPDQPSVTIADIGAGTGKLTGLLLALGSQEQRLWAVEPSPSMRAELISQFPQLSASIISGTAEATGLPTHSCDTIFYSQSWHWLDQKSALIEAVRILKPGGTAVVIANQLDVSIPWVRRLSRIMRSGDVYRRSFPPQFGPQFSAPKFAMATWQDRLSPQDVMRLGTTRSSWIRSSKENRDKMQRNLRWYLYDKLQYRDEHILELPYVTYAWCAVRQ</sequence>
<accession>A0ABY5AHW3</accession>
<evidence type="ECO:0000256" key="1">
    <source>
        <dbReference type="ARBA" id="ARBA00008361"/>
    </source>
</evidence>
<proteinExistence type="inferred from homology"/>
<organism evidence="5 6">
    <name type="scientific">Arcanobacterium pinnipediorum</name>
    <dbReference type="NCBI Taxonomy" id="1503041"/>
    <lineage>
        <taxon>Bacteria</taxon>
        <taxon>Bacillati</taxon>
        <taxon>Actinomycetota</taxon>
        <taxon>Actinomycetes</taxon>
        <taxon>Actinomycetales</taxon>
        <taxon>Actinomycetaceae</taxon>
        <taxon>Arcanobacterium</taxon>
    </lineage>
</organism>
<dbReference type="Gene3D" id="3.40.50.150">
    <property type="entry name" value="Vaccinia Virus protein VP39"/>
    <property type="match status" value="1"/>
</dbReference>
<feature type="domain" description="Methyltransferase type 11" evidence="4">
    <location>
        <begin position="44"/>
        <end position="137"/>
    </location>
</feature>
<evidence type="ECO:0000313" key="5">
    <source>
        <dbReference type="EMBL" id="USR79789.1"/>
    </source>
</evidence>
<keyword evidence="2 5" id="KW-0489">Methyltransferase</keyword>
<dbReference type="PANTHER" id="PTHR44942:SF4">
    <property type="entry name" value="METHYLTRANSFERASE TYPE 11 DOMAIN-CONTAINING PROTEIN"/>
    <property type="match status" value="1"/>
</dbReference>
<protein>
    <submittedName>
        <fullName evidence="5">Class I SAM-dependent methyltransferase</fullName>
    </submittedName>
</protein>
<comment type="similarity">
    <text evidence="1">Belongs to the methyltransferase superfamily.</text>
</comment>
<dbReference type="CDD" id="cd02440">
    <property type="entry name" value="AdoMet_MTases"/>
    <property type="match status" value="1"/>
</dbReference>
<dbReference type="PANTHER" id="PTHR44942">
    <property type="entry name" value="METHYLTRANSF_11 DOMAIN-CONTAINING PROTEIN"/>
    <property type="match status" value="1"/>
</dbReference>
<reference evidence="5" key="1">
    <citation type="submission" date="2022-06" db="EMBL/GenBank/DDBJ databases">
        <title>Complete Genome Sequence of Arcanobacterium pinnipediorum strain DSM 28752 isolated from a harbour seal.</title>
        <authorList>
            <person name="Borowiak M."/>
            <person name="Kreitlow A."/>
            <person name="Alssahen M."/>
            <person name="Malorny B."/>
            <person name="Laemmler C."/>
            <person name="Prenger-Berninghoff E."/>
            <person name="Siebert U."/>
            <person name="Ploetz M."/>
            <person name="Abdulmawjood A."/>
        </authorList>
    </citation>
    <scope>NUCLEOTIDE SEQUENCE</scope>
    <source>
        <strain evidence="5">DSM 28752</strain>
    </source>
</reference>
<dbReference type="Proteomes" id="UP001056109">
    <property type="component" value="Chromosome"/>
</dbReference>
<evidence type="ECO:0000256" key="3">
    <source>
        <dbReference type="ARBA" id="ARBA00022679"/>
    </source>
</evidence>
<keyword evidence="3" id="KW-0808">Transferase</keyword>
<dbReference type="GO" id="GO:0032259">
    <property type="term" value="P:methylation"/>
    <property type="evidence" value="ECO:0007669"/>
    <property type="project" value="UniProtKB-KW"/>
</dbReference>
<evidence type="ECO:0000259" key="4">
    <source>
        <dbReference type="Pfam" id="PF08241"/>
    </source>
</evidence>
<evidence type="ECO:0000256" key="2">
    <source>
        <dbReference type="ARBA" id="ARBA00022603"/>
    </source>
</evidence>
<dbReference type="InterPro" id="IPR051052">
    <property type="entry name" value="Diverse_substrate_MTase"/>
</dbReference>
<dbReference type="Pfam" id="PF08241">
    <property type="entry name" value="Methyltransf_11"/>
    <property type="match status" value="1"/>
</dbReference>
<keyword evidence="6" id="KW-1185">Reference proteome</keyword>
<dbReference type="GO" id="GO:0008168">
    <property type="term" value="F:methyltransferase activity"/>
    <property type="evidence" value="ECO:0007669"/>
    <property type="project" value="UniProtKB-KW"/>
</dbReference>
<dbReference type="SUPFAM" id="SSF53335">
    <property type="entry name" value="S-adenosyl-L-methionine-dependent methyltransferases"/>
    <property type="match status" value="1"/>
</dbReference>
<name>A0ABY5AHW3_9ACTO</name>
<evidence type="ECO:0000313" key="6">
    <source>
        <dbReference type="Proteomes" id="UP001056109"/>
    </source>
</evidence>
<dbReference type="RefSeq" id="WP_252673650.1">
    <property type="nucleotide sequence ID" value="NZ_CP099547.1"/>
</dbReference>
<dbReference type="EMBL" id="CP099547">
    <property type="protein sequence ID" value="USR79789.1"/>
    <property type="molecule type" value="Genomic_DNA"/>
</dbReference>
<gene>
    <name evidence="5" type="ORF">NG665_02020</name>
</gene>